<keyword evidence="1" id="KW-0378">Hydrolase</keyword>
<dbReference type="PANTHER" id="PTHR43053:SF3">
    <property type="entry name" value="ALPHA-GALACTOSIDASE C-RELATED"/>
    <property type="match status" value="1"/>
</dbReference>
<dbReference type="AlphaFoldDB" id="A0A3A6QB63"/>
<evidence type="ECO:0000256" key="1">
    <source>
        <dbReference type="ARBA" id="ARBA00022801"/>
    </source>
</evidence>
<dbReference type="RefSeq" id="WP_120033032.1">
    <property type="nucleotide sequence ID" value="NZ_QVMU01000016.1"/>
</dbReference>
<keyword evidence="4" id="KW-1185">Reference proteome</keyword>
<organism evidence="3 4">
    <name type="scientific">Vibrio sinensis</name>
    <dbReference type="NCBI Taxonomy" id="2302434"/>
    <lineage>
        <taxon>Bacteria</taxon>
        <taxon>Pseudomonadati</taxon>
        <taxon>Pseudomonadota</taxon>
        <taxon>Gammaproteobacteria</taxon>
        <taxon>Vibrionales</taxon>
        <taxon>Vibrionaceae</taxon>
        <taxon>Vibrio</taxon>
    </lineage>
</organism>
<dbReference type="GO" id="GO:0016052">
    <property type="term" value="P:carbohydrate catabolic process"/>
    <property type="evidence" value="ECO:0007669"/>
    <property type="project" value="InterPro"/>
</dbReference>
<evidence type="ECO:0000313" key="3">
    <source>
        <dbReference type="EMBL" id="RJX69404.1"/>
    </source>
</evidence>
<dbReference type="Gene3D" id="3.20.20.70">
    <property type="entry name" value="Aldolase class I"/>
    <property type="match status" value="1"/>
</dbReference>
<dbReference type="InterPro" id="IPR017853">
    <property type="entry name" value="GH"/>
</dbReference>
<name>A0A3A6QB63_9VIBR</name>
<dbReference type="GO" id="GO:0004557">
    <property type="term" value="F:alpha-galactosidase activity"/>
    <property type="evidence" value="ECO:0007669"/>
    <property type="project" value="InterPro"/>
</dbReference>
<evidence type="ECO:0000313" key="4">
    <source>
        <dbReference type="Proteomes" id="UP000273252"/>
    </source>
</evidence>
<accession>A0A3A6QB63</accession>
<dbReference type="InterPro" id="IPR002252">
    <property type="entry name" value="Glyco_hydro_36"/>
</dbReference>
<proteinExistence type="predicted"/>
<dbReference type="Proteomes" id="UP000273252">
    <property type="component" value="Unassembled WGS sequence"/>
</dbReference>
<reference evidence="3 4" key="1">
    <citation type="submission" date="2018-08" db="EMBL/GenBank/DDBJ databases">
        <title>Vibrio isolated from the Eastern China Marginal Seas.</title>
        <authorList>
            <person name="Li Y."/>
        </authorList>
    </citation>
    <scope>NUCLEOTIDE SEQUENCE [LARGE SCALE GENOMIC DNA]</scope>
    <source>
        <strain evidence="3 4">BEI233</strain>
    </source>
</reference>
<dbReference type="Pfam" id="PF02065">
    <property type="entry name" value="Melibiase"/>
    <property type="match status" value="1"/>
</dbReference>
<dbReference type="PANTHER" id="PTHR43053">
    <property type="entry name" value="GLYCOSIDASE FAMILY 31"/>
    <property type="match status" value="1"/>
</dbReference>
<dbReference type="InterPro" id="IPR013785">
    <property type="entry name" value="Aldolase_TIM"/>
</dbReference>
<keyword evidence="2" id="KW-0326">Glycosidase</keyword>
<dbReference type="SUPFAM" id="SSF51445">
    <property type="entry name" value="(Trans)glycosidases"/>
    <property type="match status" value="1"/>
</dbReference>
<comment type="caution">
    <text evidence="3">The sequence shown here is derived from an EMBL/GenBank/DDBJ whole genome shotgun (WGS) entry which is preliminary data.</text>
</comment>
<dbReference type="InterPro" id="IPR050985">
    <property type="entry name" value="Alpha-glycosidase_related"/>
</dbReference>
<dbReference type="EMBL" id="QVMU01000016">
    <property type="protein sequence ID" value="RJX69404.1"/>
    <property type="molecule type" value="Genomic_DNA"/>
</dbReference>
<dbReference type="CDD" id="cd14791">
    <property type="entry name" value="GH36"/>
    <property type="match status" value="1"/>
</dbReference>
<evidence type="ECO:0000256" key="2">
    <source>
        <dbReference type="ARBA" id="ARBA00023295"/>
    </source>
</evidence>
<protein>
    <submittedName>
        <fullName evidence="3">Alpha-galactosidase</fullName>
    </submittedName>
</protein>
<dbReference type="OrthoDB" id="9758822at2"/>
<sequence length="603" mass="68680">MRKITMQHHLLTKNFKVFLDTYDASESITSDLVCREEGDVVFLDLMLKSEEPIDFPKVTLDVSCPMDDIHSLWTSTMHGHPKNIRNKGVPELWSPFTSHITHASPVGCFYNLNGENRIAFAFSDVKNIVVVHAGAYEEETAARIILHLFTAPTAKMTEYRATLRLDLSQSGYHEAVSGITQWHEEVIGGNIMPVPAAAFEPVYSTWYSFHQNLEQQEIEEQCQIAAQVGCKTIILDDGWQTDDNNRGYMFCGDWQVSANRFPDMKSHVKRVQEMGMKYMLWLSVPFVGKGSKNWEEFSQYLLCYSEQWQAGTLDVRYPQVRQFLLETYIRVVRDYGLDGLKLDFIDEFDMNYATGAALVPDPARDTESLPDAMDRLMLDVRHHLTQMNPDILIEFRQRYIGSMIRKYGNMFRVHDCPHDSITNRAGIIDLRLLSGGTAVHSDMFIWSESDSLESASLQFINTLFSVPQISPNLKTLPEAHLIMTRHWLSFWSQHKDILLKGKLNSCYPEMQYPIVEAELDSHKLITVHASMVCPIFTGNEAKTTLVNGALLDSFVVKTQMPLTVNIVTYDCLGNRVSSIEEFSLSGLNELAVPKSGYLVLVRN</sequence>
<gene>
    <name evidence="3" type="ORF">DZ860_15575</name>
</gene>